<name>A0ABP0X4M1_9BRYO</name>
<feature type="transmembrane region" description="Helical" evidence="6">
    <location>
        <begin position="317"/>
        <end position="336"/>
    </location>
</feature>
<protein>
    <submittedName>
        <fullName evidence="7">Uncharacterized protein</fullName>
    </submittedName>
</protein>
<sequence>MDRILGTTLLHLEISVGNLLEFAVLPIAKVLVLCGFGLAMASRYINILPAHSRRLLSKLVFSLFLPCLIFTQLGKAVSVEKILQWWFIPVNIILGAFLGCLIGYVMALIIKPPPQFFNFFIIMIGIGNIGNIPLVIIGAICRDNNNPFGMDPEACNSEGVAYISFGQWVGAVIVYTFVYHMLAPPKGANSLERSGGSCSDIDIKVESMNSDYANGYSDTIVIDDVKKEDSIVVPLLLPQSSDILPKVRVTNSFLNTQLIGNCRGWLTYLAQSNLQHIFQPPVVASFLALVMGSVPLLRNLMFEEHSVFFFFYDSLNLLGGAMVPCIMLVLGGNLVGGPGSSQLGIRSTIAITFTRLFLLPPVGIVVVLTADRLGFLPPNDKMFQFVLLMQQSMPTSILAGAVANLHGHAEKEASAILFWEHIFAVISLTFWLILYLRILF</sequence>
<feature type="transmembrane region" description="Helical" evidence="6">
    <location>
        <begin position="160"/>
        <end position="183"/>
    </location>
</feature>
<accession>A0ABP0X4M1</accession>
<keyword evidence="2 6" id="KW-0812">Transmembrane</keyword>
<evidence type="ECO:0000256" key="3">
    <source>
        <dbReference type="ARBA" id="ARBA00022989"/>
    </source>
</evidence>
<gene>
    <name evidence="7" type="ORF">CSSPJE1EN1_LOCUS19546</name>
</gene>
<feature type="transmembrane region" description="Helical" evidence="6">
    <location>
        <begin position="382"/>
        <end position="405"/>
    </location>
</feature>
<evidence type="ECO:0000256" key="6">
    <source>
        <dbReference type="SAM" id="Phobius"/>
    </source>
</evidence>
<organism evidence="7 8">
    <name type="scientific">Sphagnum jensenii</name>
    <dbReference type="NCBI Taxonomy" id="128206"/>
    <lineage>
        <taxon>Eukaryota</taxon>
        <taxon>Viridiplantae</taxon>
        <taxon>Streptophyta</taxon>
        <taxon>Embryophyta</taxon>
        <taxon>Bryophyta</taxon>
        <taxon>Sphagnophytina</taxon>
        <taxon>Sphagnopsida</taxon>
        <taxon>Sphagnales</taxon>
        <taxon>Sphagnaceae</taxon>
        <taxon>Sphagnum</taxon>
    </lineage>
</organism>
<keyword evidence="3 6" id="KW-1133">Transmembrane helix</keyword>
<feature type="transmembrane region" description="Helical" evidence="6">
    <location>
        <begin position="85"/>
        <end position="109"/>
    </location>
</feature>
<evidence type="ECO:0000313" key="7">
    <source>
        <dbReference type="EMBL" id="CAK9274068.1"/>
    </source>
</evidence>
<evidence type="ECO:0000256" key="5">
    <source>
        <dbReference type="ARBA" id="ARBA00023294"/>
    </source>
</evidence>
<dbReference type="Proteomes" id="UP001497444">
    <property type="component" value="Chromosome 5"/>
</dbReference>
<feature type="transmembrane region" description="Helical" evidence="6">
    <location>
        <begin position="277"/>
        <end position="297"/>
    </location>
</feature>
<dbReference type="PANTHER" id="PTHR31419">
    <property type="entry name" value="PROTEIN PIN-LIKES 2"/>
    <property type="match status" value="1"/>
</dbReference>
<evidence type="ECO:0000256" key="2">
    <source>
        <dbReference type="ARBA" id="ARBA00022692"/>
    </source>
</evidence>
<keyword evidence="5" id="KW-0927">Auxin signaling pathway</keyword>
<dbReference type="InterPro" id="IPR004776">
    <property type="entry name" value="Mem_transp_PIN-like"/>
</dbReference>
<feature type="transmembrane region" description="Helical" evidence="6">
    <location>
        <begin position="55"/>
        <end position="73"/>
    </location>
</feature>
<keyword evidence="8" id="KW-1185">Reference proteome</keyword>
<keyword evidence="4 6" id="KW-0472">Membrane</keyword>
<dbReference type="Pfam" id="PF03547">
    <property type="entry name" value="Mem_trans"/>
    <property type="match status" value="1"/>
</dbReference>
<evidence type="ECO:0000256" key="4">
    <source>
        <dbReference type="ARBA" id="ARBA00023136"/>
    </source>
</evidence>
<feature type="transmembrane region" description="Helical" evidence="6">
    <location>
        <begin position="20"/>
        <end position="43"/>
    </location>
</feature>
<reference evidence="7" key="1">
    <citation type="submission" date="2024-02" db="EMBL/GenBank/DDBJ databases">
        <authorList>
            <consortium name="ELIXIR-Norway"/>
            <consortium name="Elixir Norway"/>
        </authorList>
    </citation>
    <scope>NUCLEOTIDE SEQUENCE</scope>
</reference>
<evidence type="ECO:0000256" key="1">
    <source>
        <dbReference type="ARBA" id="ARBA00004141"/>
    </source>
</evidence>
<dbReference type="InterPro" id="IPR039305">
    <property type="entry name" value="PILS2/6"/>
</dbReference>
<dbReference type="EMBL" id="OZ020100">
    <property type="protein sequence ID" value="CAK9274068.1"/>
    <property type="molecule type" value="Genomic_DNA"/>
</dbReference>
<feature type="transmembrane region" description="Helical" evidence="6">
    <location>
        <begin position="417"/>
        <end position="438"/>
    </location>
</feature>
<dbReference type="PANTHER" id="PTHR31419:SF1">
    <property type="entry name" value="PROTEIN PIN-LIKES 6"/>
    <property type="match status" value="1"/>
</dbReference>
<feature type="transmembrane region" description="Helical" evidence="6">
    <location>
        <begin position="116"/>
        <end position="140"/>
    </location>
</feature>
<feature type="transmembrane region" description="Helical" evidence="6">
    <location>
        <begin position="348"/>
        <end position="370"/>
    </location>
</feature>
<proteinExistence type="predicted"/>
<comment type="subcellular location">
    <subcellularLocation>
        <location evidence="1">Membrane</location>
        <topology evidence="1">Multi-pass membrane protein</topology>
    </subcellularLocation>
</comment>
<evidence type="ECO:0000313" key="8">
    <source>
        <dbReference type="Proteomes" id="UP001497444"/>
    </source>
</evidence>